<dbReference type="EMBL" id="ML979142">
    <property type="protein sequence ID" value="KAF1911766.1"/>
    <property type="molecule type" value="Genomic_DNA"/>
</dbReference>
<sequence length="64" mass="7342">MRDAKSAPLMTLSYFFYLIHILGSTKPALSTLDRTAHWTFFHTSLPSWKTNWAAHTRAGLFKSL</sequence>
<dbReference type="AlphaFoldDB" id="A0A6A5QAG8"/>
<name>A0A6A5QAG8_AMPQU</name>
<dbReference type="OrthoDB" id="2160599at2759"/>
<evidence type="ECO:0000313" key="1">
    <source>
        <dbReference type="EMBL" id="KAF1911766.1"/>
    </source>
</evidence>
<proteinExistence type="predicted"/>
<organism evidence="1 2">
    <name type="scientific">Ampelomyces quisqualis</name>
    <name type="common">Powdery mildew agent</name>
    <dbReference type="NCBI Taxonomy" id="50730"/>
    <lineage>
        <taxon>Eukaryota</taxon>
        <taxon>Fungi</taxon>
        <taxon>Dikarya</taxon>
        <taxon>Ascomycota</taxon>
        <taxon>Pezizomycotina</taxon>
        <taxon>Dothideomycetes</taxon>
        <taxon>Pleosporomycetidae</taxon>
        <taxon>Pleosporales</taxon>
        <taxon>Pleosporineae</taxon>
        <taxon>Phaeosphaeriaceae</taxon>
        <taxon>Ampelomyces</taxon>
    </lineage>
</organism>
<reference evidence="1" key="1">
    <citation type="journal article" date="2020" name="Stud. Mycol.">
        <title>101 Dothideomycetes genomes: a test case for predicting lifestyles and emergence of pathogens.</title>
        <authorList>
            <person name="Haridas S."/>
            <person name="Albert R."/>
            <person name="Binder M."/>
            <person name="Bloem J."/>
            <person name="Labutti K."/>
            <person name="Salamov A."/>
            <person name="Andreopoulos B."/>
            <person name="Baker S."/>
            <person name="Barry K."/>
            <person name="Bills G."/>
            <person name="Bluhm B."/>
            <person name="Cannon C."/>
            <person name="Castanera R."/>
            <person name="Culley D."/>
            <person name="Daum C."/>
            <person name="Ezra D."/>
            <person name="Gonzalez J."/>
            <person name="Henrissat B."/>
            <person name="Kuo A."/>
            <person name="Liang C."/>
            <person name="Lipzen A."/>
            <person name="Lutzoni F."/>
            <person name="Magnuson J."/>
            <person name="Mondo S."/>
            <person name="Nolan M."/>
            <person name="Ohm R."/>
            <person name="Pangilinan J."/>
            <person name="Park H.-J."/>
            <person name="Ramirez L."/>
            <person name="Alfaro M."/>
            <person name="Sun H."/>
            <person name="Tritt A."/>
            <person name="Yoshinaga Y."/>
            <person name="Zwiers L.-H."/>
            <person name="Turgeon B."/>
            <person name="Goodwin S."/>
            <person name="Spatafora J."/>
            <person name="Crous P."/>
            <person name="Grigoriev I."/>
        </authorList>
    </citation>
    <scope>NUCLEOTIDE SEQUENCE</scope>
    <source>
        <strain evidence="1">HMLAC05119</strain>
    </source>
</reference>
<protein>
    <submittedName>
        <fullName evidence="1">Uncharacterized protein</fullName>
    </submittedName>
</protein>
<keyword evidence="2" id="KW-1185">Reference proteome</keyword>
<gene>
    <name evidence="1" type="ORF">BDU57DRAFT_85981</name>
</gene>
<evidence type="ECO:0000313" key="2">
    <source>
        <dbReference type="Proteomes" id="UP000800096"/>
    </source>
</evidence>
<accession>A0A6A5QAG8</accession>
<dbReference type="Proteomes" id="UP000800096">
    <property type="component" value="Unassembled WGS sequence"/>
</dbReference>